<feature type="transmembrane region" description="Helical" evidence="12">
    <location>
        <begin position="250"/>
        <end position="270"/>
    </location>
</feature>
<feature type="domain" description="K+ potassium transporter C-terminal" evidence="14">
    <location>
        <begin position="481"/>
        <end position="629"/>
    </location>
</feature>
<comment type="subcellular location">
    <subcellularLocation>
        <location evidence="12">Cell membrane</location>
        <topology evidence="12">Multi-pass membrane protein</topology>
    </subcellularLocation>
    <subcellularLocation>
        <location evidence="1">Membrane</location>
        <topology evidence="1">Multi-pass membrane protein</topology>
    </subcellularLocation>
</comment>
<evidence type="ECO:0000256" key="8">
    <source>
        <dbReference type="ARBA" id="ARBA00022958"/>
    </source>
</evidence>
<evidence type="ECO:0000256" key="3">
    <source>
        <dbReference type="ARBA" id="ARBA00022448"/>
    </source>
</evidence>
<keyword evidence="7 12" id="KW-0769">Symport</keyword>
<dbReference type="AlphaFoldDB" id="A0A366HSL2"/>
<dbReference type="GO" id="GO:0015079">
    <property type="term" value="F:potassium ion transmembrane transporter activity"/>
    <property type="evidence" value="ECO:0007669"/>
    <property type="project" value="UniProtKB-UniRule"/>
</dbReference>
<dbReference type="PANTHER" id="PTHR30540">
    <property type="entry name" value="OSMOTIC STRESS POTASSIUM TRANSPORTER"/>
    <property type="match status" value="1"/>
</dbReference>
<dbReference type="Pfam" id="PF02705">
    <property type="entry name" value="K_trans"/>
    <property type="match status" value="1"/>
</dbReference>
<comment type="catalytic activity">
    <reaction evidence="12">
        <text>K(+)(in) + H(+)(in) = K(+)(out) + H(+)(out)</text>
        <dbReference type="Rhea" id="RHEA:28490"/>
        <dbReference type="ChEBI" id="CHEBI:15378"/>
        <dbReference type="ChEBI" id="CHEBI:29103"/>
    </reaction>
</comment>
<evidence type="ECO:0000259" key="13">
    <source>
        <dbReference type="Pfam" id="PF02705"/>
    </source>
</evidence>
<name>A0A366HSL2_9BACT</name>
<evidence type="ECO:0000313" key="15">
    <source>
        <dbReference type="EMBL" id="RBP47262.1"/>
    </source>
</evidence>
<evidence type="ECO:0000256" key="4">
    <source>
        <dbReference type="ARBA" id="ARBA00022475"/>
    </source>
</evidence>
<gene>
    <name evidence="12" type="primary">kup</name>
    <name evidence="15" type="ORF">DES53_10159</name>
</gene>
<comment type="caution">
    <text evidence="15">The sequence shown here is derived from an EMBL/GenBank/DDBJ whole genome shotgun (WGS) entry which is preliminary data.</text>
</comment>
<evidence type="ECO:0000256" key="6">
    <source>
        <dbReference type="ARBA" id="ARBA00022692"/>
    </source>
</evidence>
<feature type="transmembrane region" description="Helical" evidence="12">
    <location>
        <begin position="344"/>
        <end position="364"/>
    </location>
</feature>
<dbReference type="InterPro" id="IPR023051">
    <property type="entry name" value="Kup"/>
</dbReference>
<keyword evidence="6 12" id="KW-0812">Transmembrane</keyword>
<dbReference type="GO" id="GO:0005886">
    <property type="term" value="C:plasma membrane"/>
    <property type="evidence" value="ECO:0007669"/>
    <property type="project" value="UniProtKB-SubCell"/>
</dbReference>
<proteinExistence type="inferred from homology"/>
<keyword evidence="9 12" id="KW-1133">Transmembrane helix</keyword>
<comment type="function">
    <text evidence="12">Transport of potassium into the cell. Likely operates as a K(+):H(+) symporter.</text>
</comment>
<keyword evidence="10 12" id="KW-0406">Ion transport</keyword>
<keyword evidence="4 12" id="KW-1003">Cell membrane</keyword>
<dbReference type="GO" id="GO:0015293">
    <property type="term" value="F:symporter activity"/>
    <property type="evidence" value="ECO:0007669"/>
    <property type="project" value="UniProtKB-UniRule"/>
</dbReference>
<evidence type="ECO:0000313" key="16">
    <source>
        <dbReference type="Proteomes" id="UP000253426"/>
    </source>
</evidence>
<dbReference type="InterPro" id="IPR003855">
    <property type="entry name" value="K+_transporter"/>
</dbReference>
<accession>A0A366HSL2</accession>
<keyword evidence="16" id="KW-1185">Reference proteome</keyword>
<organism evidence="15 16">
    <name type="scientific">Roseimicrobium gellanilyticum</name>
    <dbReference type="NCBI Taxonomy" id="748857"/>
    <lineage>
        <taxon>Bacteria</taxon>
        <taxon>Pseudomonadati</taxon>
        <taxon>Verrucomicrobiota</taxon>
        <taxon>Verrucomicrobiia</taxon>
        <taxon>Verrucomicrobiales</taxon>
        <taxon>Verrucomicrobiaceae</taxon>
        <taxon>Roseimicrobium</taxon>
    </lineage>
</organism>
<dbReference type="HAMAP" id="MF_01522">
    <property type="entry name" value="Kup"/>
    <property type="match status" value="1"/>
</dbReference>
<keyword evidence="11 12" id="KW-0472">Membrane</keyword>
<feature type="transmembrane region" description="Helical" evidence="12">
    <location>
        <begin position="141"/>
        <end position="160"/>
    </location>
</feature>
<reference evidence="15 16" key="1">
    <citation type="submission" date="2018-06" db="EMBL/GenBank/DDBJ databases">
        <title>Genomic Encyclopedia of Type Strains, Phase IV (KMG-IV): sequencing the most valuable type-strain genomes for metagenomic binning, comparative biology and taxonomic classification.</title>
        <authorList>
            <person name="Goeker M."/>
        </authorList>
    </citation>
    <scope>NUCLEOTIDE SEQUENCE [LARGE SCALE GENOMIC DNA]</scope>
    <source>
        <strain evidence="15 16">DSM 25532</strain>
    </source>
</reference>
<evidence type="ECO:0000256" key="9">
    <source>
        <dbReference type="ARBA" id="ARBA00022989"/>
    </source>
</evidence>
<protein>
    <recommendedName>
        <fullName evidence="12">Probable potassium transport system protein Kup</fullName>
    </recommendedName>
</protein>
<evidence type="ECO:0000256" key="1">
    <source>
        <dbReference type="ARBA" id="ARBA00004141"/>
    </source>
</evidence>
<dbReference type="RefSeq" id="WP_245958058.1">
    <property type="nucleotide sequence ID" value="NZ_QNRR01000001.1"/>
</dbReference>
<dbReference type="InterPro" id="IPR053951">
    <property type="entry name" value="K_trans_N"/>
</dbReference>
<dbReference type="InterPro" id="IPR053952">
    <property type="entry name" value="K_trans_C"/>
</dbReference>
<evidence type="ECO:0000256" key="10">
    <source>
        <dbReference type="ARBA" id="ARBA00023065"/>
    </source>
</evidence>
<evidence type="ECO:0000256" key="2">
    <source>
        <dbReference type="ARBA" id="ARBA00007019"/>
    </source>
</evidence>
<feature type="transmembrane region" description="Helical" evidence="12">
    <location>
        <begin position="290"/>
        <end position="323"/>
    </location>
</feature>
<feature type="transmembrane region" description="Helical" evidence="12">
    <location>
        <begin position="100"/>
        <end position="121"/>
    </location>
</feature>
<feature type="transmembrane region" description="Helical" evidence="12">
    <location>
        <begin position="45"/>
        <end position="69"/>
    </location>
</feature>
<feature type="transmembrane region" description="Helical" evidence="12">
    <location>
        <begin position="402"/>
        <end position="420"/>
    </location>
</feature>
<feature type="transmembrane region" description="Helical" evidence="12">
    <location>
        <begin position="370"/>
        <end position="390"/>
    </location>
</feature>
<comment type="similarity">
    <text evidence="2 12">Belongs to the HAK/KUP transporter (TC 2.A.72) family.</text>
</comment>
<dbReference type="PANTHER" id="PTHR30540:SF79">
    <property type="entry name" value="LOW AFFINITY POTASSIUM TRANSPORT SYSTEM PROTEIN KUP"/>
    <property type="match status" value="1"/>
</dbReference>
<keyword evidence="3 12" id="KW-0813">Transport</keyword>
<evidence type="ECO:0000256" key="12">
    <source>
        <dbReference type="HAMAP-Rule" id="MF_01522"/>
    </source>
</evidence>
<feature type="domain" description="K+ potassium transporter integral membrane" evidence="13">
    <location>
        <begin position="12"/>
        <end position="470"/>
    </location>
</feature>
<feature type="transmembrane region" description="Helical" evidence="12">
    <location>
        <begin position="426"/>
        <end position="444"/>
    </location>
</feature>
<sequence>MSDKKSSSWTLALLALGVVYGDIGTSPLYALKETVSHGRFEADKVLTVYGPVSLMFWSLTIIVTIKYLLLLSRADNQGEGGVFALYALLRQQAAGLSKRAIGVLSIIALVGASLLYGDGIITPAISVLAAVEGLYVINPDLPHFIVPLCAAILLLGLFLVQRHGTVRIGASFGPVMLVWFFVLALLGLMNLVKAPGILTALLPHHGWIYLIYERSEALHIMGTVLLCVTGCEALYADIGHFGRTAMNRSWIFAAYPALILNYLGQGALILNNPGMVDQPKFNPFFQMAPAWSHWPLVFLATAATIIASQAMITGVFSLTQQAVQLGFLPRLKIVHTSPDMRGQIFMPQVNMLLCVACLTLVVVFQESGSLAGAYGLSVSSDMLLSSILLFMVMTRVWKTPSWMAAIPIGIFLSMEIGYWLGSLTKLLHGAWIPLVITAILWTLMKTWRDGRAILVKRVTRQLIPVTHLVEEVKKNKILRVPGIGVFLSSSSDGLPLVLLHHLKHNKVLHQNAVILTVRFEEEPYIKNADRIQIVELHESFCRIILRYGFAEQPEVMRDLTTALKRQGITKLGDISYYQSRELLLTDGKGRMATWRKKLFVFLSRIARPATGYFQLPSRQVIELGIQLEL</sequence>
<dbReference type="EMBL" id="QNRR01000001">
    <property type="protein sequence ID" value="RBP47262.1"/>
    <property type="molecule type" value="Genomic_DNA"/>
</dbReference>
<keyword evidence="5 12" id="KW-0633">Potassium transport</keyword>
<evidence type="ECO:0000259" key="14">
    <source>
        <dbReference type="Pfam" id="PF22776"/>
    </source>
</evidence>
<feature type="transmembrane region" description="Helical" evidence="12">
    <location>
        <begin position="217"/>
        <end position="238"/>
    </location>
</feature>
<feature type="transmembrane region" description="Helical" evidence="12">
    <location>
        <begin position="172"/>
        <end position="192"/>
    </location>
</feature>
<evidence type="ECO:0000256" key="11">
    <source>
        <dbReference type="ARBA" id="ARBA00023136"/>
    </source>
</evidence>
<dbReference type="Pfam" id="PF22776">
    <property type="entry name" value="K_trans_C"/>
    <property type="match status" value="1"/>
</dbReference>
<evidence type="ECO:0000256" key="5">
    <source>
        <dbReference type="ARBA" id="ARBA00022538"/>
    </source>
</evidence>
<dbReference type="Proteomes" id="UP000253426">
    <property type="component" value="Unassembled WGS sequence"/>
</dbReference>
<keyword evidence="8 12" id="KW-0630">Potassium</keyword>
<evidence type="ECO:0000256" key="7">
    <source>
        <dbReference type="ARBA" id="ARBA00022847"/>
    </source>
</evidence>